<comment type="caution">
    <text evidence="2">The sequence shown here is derived from an EMBL/GenBank/DDBJ whole genome shotgun (WGS) entry which is preliminary data.</text>
</comment>
<dbReference type="Proteomes" id="UP000789831">
    <property type="component" value="Unassembled WGS sequence"/>
</dbReference>
<reference evidence="2" key="1">
    <citation type="submission" date="2021-06" db="EMBL/GenBank/DDBJ databases">
        <authorList>
            <person name="Kallberg Y."/>
            <person name="Tangrot J."/>
            <person name="Rosling A."/>
        </authorList>
    </citation>
    <scope>NUCLEOTIDE SEQUENCE</scope>
    <source>
        <strain evidence="2">MT106</strain>
    </source>
</reference>
<evidence type="ECO:0000313" key="2">
    <source>
        <dbReference type="EMBL" id="CAG8444085.1"/>
    </source>
</evidence>
<dbReference type="EMBL" id="CAJVPL010000084">
    <property type="protein sequence ID" value="CAG8444085.1"/>
    <property type="molecule type" value="Genomic_DNA"/>
</dbReference>
<accession>A0A9N8VAB1</accession>
<evidence type="ECO:0000313" key="3">
    <source>
        <dbReference type="Proteomes" id="UP000789831"/>
    </source>
</evidence>
<keyword evidence="3" id="KW-1185">Reference proteome</keyword>
<name>A0A9N8VAB1_9GLOM</name>
<organism evidence="2 3">
    <name type="scientific">Ambispora gerdemannii</name>
    <dbReference type="NCBI Taxonomy" id="144530"/>
    <lineage>
        <taxon>Eukaryota</taxon>
        <taxon>Fungi</taxon>
        <taxon>Fungi incertae sedis</taxon>
        <taxon>Mucoromycota</taxon>
        <taxon>Glomeromycotina</taxon>
        <taxon>Glomeromycetes</taxon>
        <taxon>Archaeosporales</taxon>
        <taxon>Ambisporaceae</taxon>
        <taxon>Ambispora</taxon>
    </lineage>
</organism>
<evidence type="ECO:0000256" key="1">
    <source>
        <dbReference type="SAM" id="MobiDB-lite"/>
    </source>
</evidence>
<proteinExistence type="predicted"/>
<protein>
    <submittedName>
        <fullName evidence="2">4284_t:CDS:1</fullName>
    </submittedName>
</protein>
<dbReference type="AlphaFoldDB" id="A0A9N8VAB1"/>
<sequence>MRVDENLVFLAKKFMENYAMRNYFAEHFHKKRIVNNYYKYALKEGEKEQQQEAKCGELADRRDRRH</sequence>
<gene>
    <name evidence="2" type="ORF">AGERDE_LOCUS1286</name>
</gene>
<feature type="region of interest" description="Disordered" evidence="1">
    <location>
        <begin position="46"/>
        <end position="66"/>
    </location>
</feature>